<dbReference type="SMART" id="SM01413">
    <property type="entry name" value="Ribosomal_S19e"/>
    <property type="match status" value="1"/>
</dbReference>
<dbReference type="EMBL" id="GL832955">
    <property type="protein sequence ID" value="EGD72216.1"/>
    <property type="molecule type" value="Genomic_DNA"/>
</dbReference>
<evidence type="ECO:0000256" key="2">
    <source>
        <dbReference type="ARBA" id="ARBA00022980"/>
    </source>
</evidence>
<evidence type="ECO:0000313" key="5">
    <source>
        <dbReference type="Proteomes" id="UP000007799"/>
    </source>
</evidence>
<dbReference type="PANTHER" id="PTHR11710">
    <property type="entry name" value="40S RIBOSOMAL PROTEIN S19"/>
    <property type="match status" value="1"/>
</dbReference>
<dbReference type="InterPro" id="IPR036390">
    <property type="entry name" value="WH_DNA-bd_sf"/>
</dbReference>
<organism evidence="5">
    <name type="scientific">Salpingoeca rosetta (strain ATCC 50818 / BSB-021)</name>
    <dbReference type="NCBI Taxonomy" id="946362"/>
    <lineage>
        <taxon>Eukaryota</taxon>
        <taxon>Choanoflagellata</taxon>
        <taxon>Craspedida</taxon>
        <taxon>Salpingoecidae</taxon>
        <taxon>Salpingoeca</taxon>
    </lineage>
</organism>
<keyword evidence="3" id="KW-0687">Ribonucleoprotein</keyword>
<dbReference type="GO" id="GO:0006412">
    <property type="term" value="P:translation"/>
    <property type="evidence" value="ECO:0007669"/>
    <property type="project" value="InterPro"/>
</dbReference>
<dbReference type="FunFam" id="1.10.10.10:FF:000118">
    <property type="entry name" value="40S ribosomal protein S19"/>
    <property type="match status" value="1"/>
</dbReference>
<proteinExistence type="inferred from homology"/>
<dbReference type="FunCoup" id="F2TVX0">
    <property type="interactions" value="1110"/>
</dbReference>
<dbReference type="InterPro" id="IPR027548">
    <property type="entry name" value="Ribosomal_eS19_archaeal"/>
</dbReference>
<dbReference type="GeneID" id="16067529"/>
<dbReference type="RefSeq" id="XP_004998787.1">
    <property type="nucleotide sequence ID" value="XM_004998730.1"/>
</dbReference>
<dbReference type="InParanoid" id="F2TVX0"/>
<dbReference type="PANTHER" id="PTHR11710:SF0">
    <property type="entry name" value="40S RIBOSOMAL PROTEIN S19"/>
    <property type="match status" value="1"/>
</dbReference>
<comment type="similarity">
    <text evidence="1">Belongs to the eukaryotic ribosomal protein eS19 family.</text>
</comment>
<dbReference type="AlphaFoldDB" id="F2TVX0"/>
<dbReference type="Pfam" id="PF01090">
    <property type="entry name" value="Ribosomal_S19e"/>
    <property type="match status" value="1"/>
</dbReference>
<dbReference type="OrthoDB" id="428974at2759"/>
<evidence type="ECO:0000256" key="1">
    <source>
        <dbReference type="ARBA" id="ARBA00010014"/>
    </source>
</evidence>
<dbReference type="InterPro" id="IPR001266">
    <property type="entry name" value="Ribosomal_eS19"/>
</dbReference>
<keyword evidence="2 4" id="KW-0689">Ribosomal protein</keyword>
<dbReference type="InterPro" id="IPR036388">
    <property type="entry name" value="WH-like_DNA-bd_sf"/>
</dbReference>
<protein>
    <submittedName>
        <fullName evidence="4">40S ribosomal protein S19</fullName>
    </submittedName>
</protein>
<dbReference type="OMA" id="WAPFVKT"/>
<dbReference type="GO" id="GO:0003723">
    <property type="term" value="F:RNA binding"/>
    <property type="evidence" value="ECO:0007669"/>
    <property type="project" value="TreeGrafter"/>
</dbReference>
<dbReference type="eggNOG" id="KOG3411">
    <property type="taxonomic scope" value="Eukaryota"/>
</dbReference>
<gene>
    <name evidence="4" type="ORF">PTSG_00237</name>
</gene>
<dbReference type="Proteomes" id="UP000007799">
    <property type="component" value="Unassembled WGS sequence"/>
</dbReference>
<evidence type="ECO:0000313" key="4">
    <source>
        <dbReference type="EMBL" id="EGD72216.1"/>
    </source>
</evidence>
<dbReference type="GO" id="GO:0000028">
    <property type="term" value="P:ribosomal small subunit assembly"/>
    <property type="evidence" value="ECO:0007669"/>
    <property type="project" value="TreeGrafter"/>
</dbReference>
<keyword evidence="5" id="KW-1185">Reference proteome</keyword>
<dbReference type="GO" id="GO:0003735">
    <property type="term" value="F:structural constituent of ribosome"/>
    <property type="evidence" value="ECO:0007669"/>
    <property type="project" value="InterPro"/>
</dbReference>
<reference evidence="4" key="1">
    <citation type="submission" date="2009-08" db="EMBL/GenBank/DDBJ databases">
        <title>Annotation of Salpingoeca rosetta.</title>
        <authorList>
            <consortium name="The Broad Institute Genome Sequencing Platform"/>
            <person name="Russ C."/>
            <person name="Cuomo C."/>
            <person name="Burger G."/>
            <person name="Gray M.W."/>
            <person name="Holland P.W.H."/>
            <person name="King N."/>
            <person name="Lang F.B.F."/>
            <person name="Roger A.J."/>
            <person name="Ruiz-Trillo I."/>
            <person name="Young S.K."/>
            <person name="Zeng Q."/>
            <person name="Gargeya S."/>
            <person name="Alvarado L."/>
            <person name="Berlin A."/>
            <person name="Chapman S.B."/>
            <person name="Chen Z."/>
            <person name="Freedman E."/>
            <person name="Gellesch M."/>
            <person name="Goldberg J."/>
            <person name="Griggs A."/>
            <person name="Gujja S."/>
            <person name="Heilman E."/>
            <person name="Heiman D."/>
            <person name="Howarth C."/>
            <person name="Mehta T."/>
            <person name="Neiman D."/>
            <person name="Pearson M."/>
            <person name="Roberts A."/>
            <person name="Saif S."/>
            <person name="Shea T."/>
            <person name="Shenoy N."/>
            <person name="Sisk P."/>
            <person name="Stolte C."/>
            <person name="Sykes S."/>
            <person name="White J."/>
            <person name="Yandava C."/>
            <person name="Haas B."/>
            <person name="Nusbaum C."/>
            <person name="Birren B."/>
        </authorList>
    </citation>
    <scope>NUCLEOTIDE SEQUENCE [LARGE SCALE GENOMIC DNA]</scope>
    <source>
        <strain evidence="4">ATCC 50818</strain>
    </source>
</reference>
<name>F2TVX0_SALR5</name>
<dbReference type="Gene3D" id="1.10.10.10">
    <property type="entry name" value="Winged helix-like DNA-binding domain superfamily/Winged helix DNA-binding domain"/>
    <property type="match status" value="1"/>
</dbReference>
<dbReference type="GO" id="GO:0022627">
    <property type="term" value="C:cytosolic small ribosomal subunit"/>
    <property type="evidence" value="ECO:0007669"/>
    <property type="project" value="TreeGrafter"/>
</dbReference>
<dbReference type="NCBIfam" id="NF006811">
    <property type="entry name" value="PRK09333.1"/>
    <property type="match status" value="1"/>
</dbReference>
<dbReference type="KEGG" id="sre:PTSG_00237"/>
<accession>F2TVX0</accession>
<dbReference type="STRING" id="946362.F2TVX0"/>
<evidence type="ECO:0000256" key="3">
    <source>
        <dbReference type="ARBA" id="ARBA00023274"/>
    </source>
</evidence>
<dbReference type="SUPFAM" id="SSF46785">
    <property type="entry name" value="Winged helix' DNA-binding domain"/>
    <property type="match status" value="1"/>
</dbReference>
<sequence>MPSATVKDVPADKLIHAYAALLKRQGKIKPPAWADYVKTAPFKELAPYDEDWFYVRCASIARHIYIRGGVGIGALRKVYGGSARRGTRPNHFKRGSGSVARKCVQALESVRVLAELESGGRVITPVGQKDLDRLATQIANTMQQEEE</sequence>